<dbReference type="RefSeq" id="WP_078500396.1">
    <property type="nucleotide sequence ID" value="NZ_MSZX01000007.1"/>
</dbReference>
<evidence type="ECO:0000313" key="1">
    <source>
        <dbReference type="EMBL" id="OPA76183.1"/>
    </source>
</evidence>
<gene>
    <name evidence="1" type="ORF">BVG16_18415</name>
</gene>
<dbReference type="OrthoDB" id="2756463at2"/>
<reference evidence="1 2" key="1">
    <citation type="submission" date="2017-01" db="EMBL/GenBank/DDBJ databases">
        <title>Genome analysis of Paenibacillus selenitrireducens ES3-24.</title>
        <authorList>
            <person name="Xu D."/>
            <person name="Yao R."/>
            <person name="Zheng S."/>
        </authorList>
    </citation>
    <scope>NUCLEOTIDE SEQUENCE [LARGE SCALE GENOMIC DNA]</scope>
    <source>
        <strain evidence="1 2">ES3-24</strain>
    </source>
</reference>
<comment type="caution">
    <text evidence="1">The sequence shown here is derived from an EMBL/GenBank/DDBJ whole genome shotgun (WGS) entry which is preliminary data.</text>
</comment>
<dbReference type="AlphaFoldDB" id="A0A1T2X9B4"/>
<name>A0A1T2X9B4_9BACL</name>
<organism evidence="1 2">
    <name type="scientific">Paenibacillus selenitireducens</name>
    <dbReference type="NCBI Taxonomy" id="1324314"/>
    <lineage>
        <taxon>Bacteria</taxon>
        <taxon>Bacillati</taxon>
        <taxon>Bacillota</taxon>
        <taxon>Bacilli</taxon>
        <taxon>Bacillales</taxon>
        <taxon>Paenibacillaceae</taxon>
        <taxon>Paenibacillus</taxon>
    </lineage>
</organism>
<evidence type="ECO:0000313" key="2">
    <source>
        <dbReference type="Proteomes" id="UP000190188"/>
    </source>
</evidence>
<protein>
    <submittedName>
        <fullName evidence="1">Uncharacterized protein</fullName>
    </submittedName>
</protein>
<dbReference type="Proteomes" id="UP000190188">
    <property type="component" value="Unassembled WGS sequence"/>
</dbReference>
<sequence length="549" mass="63147">MKSTKTAYHARQLEIIAQIAERAYHQPLLPSGLWFHHDIRDNFYDAAYLFAAAVDPHVEVSIDRDRAKAVATDVLLAVLQLQDHDETSDTYGHWPLNLHPTPVEARPHNLPVELMGSLMIYFDTQYHKQMSTALHAAFETAFLHIYQGNFYRQPMASYGHHEAKFTAAKLILGRKFHDTELIQDGYNSLKLTLERVLTIGMWEYGSLPWFWHWVQAYTSAWELEQDTHIRADLGTLLDYLWRERSLFYLKGTWVGPHARGLKHDIPQDENVLLDYVQYGDFKLPDNLPRTEFAGFLFYEAPVDARVTALDRSQPTEVMKRITRLETGQEQHLHAYAYITEQYAVGGMWERHVEFDNEQQRWDITFPLSDEKGINQAYVFHPGEGYSHGDPRHQSEFQNVLFHKNTVMSLYPIPPEASQDEIVGVLPQGTWIQDPLALYGQVGNVYMAVQFMQSYQCEEAEDHYTLHSKGRNNGVVMEVMAAHEAVALDIQNVEQFAAVMRANLPTFLAEPVLQVQYRTLKGDTLQLTAMPGQGQPYINGEAIEFGRYSV</sequence>
<keyword evidence="2" id="KW-1185">Reference proteome</keyword>
<accession>A0A1T2X9B4</accession>
<dbReference type="STRING" id="1324314.BVG16_18415"/>
<dbReference type="EMBL" id="MSZX01000007">
    <property type="protein sequence ID" value="OPA76183.1"/>
    <property type="molecule type" value="Genomic_DNA"/>
</dbReference>
<proteinExistence type="predicted"/>